<evidence type="ECO:0000313" key="3">
    <source>
        <dbReference type="Proteomes" id="UP000006727"/>
    </source>
</evidence>
<accession>A0A2K1IC40</accession>
<evidence type="ECO:0000313" key="1">
    <source>
        <dbReference type="EMBL" id="PNR26853.1"/>
    </source>
</evidence>
<evidence type="ECO:0000313" key="2">
    <source>
        <dbReference type="EnsemblPlants" id="PAC:32918120.CDS.1"/>
    </source>
</evidence>
<dbReference type="Proteomes" id="UP000006727">
    <property type="component" value="Chromosome 26"/>
</dbReference>
<reference evidence="1 3" key="2">
    <citation type="journal article" date="2018" name="Plant J.">
        <title>The Physcomitrella patens chromosome-scale assembly reveals moss genome structure and evolution.</title>
        <authorList>
            <person name="Lang D."/>
            <person name="Ullrich K.K."/>
            <person name="Murat F."/>
            <person name="Fuchs J."/>
            <person name="Jenkins J."/>
            <person name="Haas F.B."/>
            <person name="Piednoel M."/>
            <person name="Gundlach H."/>
            <person name="Van Bel M."/>
            <person name="Meyberg R."/>
            <person name="Vives C."/>
            <person name="Morata J."/>
            <person name="Symeonidi A."/>
            <person name="Hiss M."/>
            <person name="Muchero W."/>
            <person name="Kamisugi Y."/>
            <person name="Saleh O."/>
            <person name="Blanc G."/>
            <person name="Decker E.L."/>
            <person name="van Gessel N."/>
            <person name="Grimwood J."/>
            <person name="Hayes R.D."/>
            <person name="Graham S.W."/>
            <person name="Gunter L.E."/>
            <person name="McDaniel S.F."/>
            <person name="Hoernstein S.N.W."/>
            <person name="Larsson A."/>
            <person name="Li F.W."/>
            <person name="Perroud P.F."/>
            <person name="Phillips J."/>
            <person name="Ranjan P."/>
            <person name="Rokshar D.S."/>
            <person name="Rothfels C.J."/>
            <person name="Schneider L."/>
            <person name="Shu S."/>
            <person name="Stevenson D.W."/>
            <person name="Thummler F."/>
            <person name="Tillich M."/>
            <person name="Villarreal Aguilar J.C."/>
            <person name="Widiez T."/>
            <person name="Wong G.K."/>
            <person name="Wymore A."/>
            <person name="Zhang Y."/>
            <person name="Zimmer A.D."/>
            <person name="Quatrano R.S."/>
            <person name="Mayer K.F.X."/>
            <person name="Goodstein D."/>
            <person name="Casacuberta J.M."/>
            <person name="Vandepoele K."/>
            <person name="Reski R."/>
            <person name="Cuming A.C."/>
            <person name="Tuskan G.A."/>
            <person name="Maumus F."/>
            <person name="Salse J."/>
            <person name="Schmutz J."/>
            <person name="Rensing S.A."/>
        </authorList>
    </citation>
    <scope>NUCLEOTIDE SEQUENCE [LARGE SCALE GENOMIC DNA]</scope>
    <source>
        <strain evidence="2 3">cv. Gransden 2004</strain>
    </source>
</reference>
<sequence length="71" mass="7939">MSNACERLLALHLEGHPKEPLRRRKTTISHMPTSTSLSVMPRTLEQNPLTLNNDRIQVTPSAHGGVVRDPM</sequence>
<dbReference type="Gramene" id="Pp3c26_6960V3.1">
    <property type="protein sequence ID" value="PAC:32918120.CDS.1"/>
    <property type="gene ID" value="Pp3c26_6960"/>
</dbReference>
<organism evidence="1">
    <name type="scientific">Physcomitrium patens</name>
    <name type="common">Spreading-leaved earth moss</name>
    <name type="synonym">Physcomitrella patens</name>
    <dbReference type="NCBI Taxonomy" id="3218"/>
    <lineage>
        <taxon>Eukaryota</taxon>
        <taxon>Viridiplantae</taxon>
        <taxon>Streptophyta</taxon>
        <taxon>Embryophyta</taxon>
        <taxon>Bryophyta</taxon>
        <taxon>Bryophytina</taxon>
        <taxon>Bryopsida</taxon>
        <taxon>Funariidae</taxon>
        <taxon>Funariales</taxon>
        <taxon>Funariaceae</taxon>
        <taxon>Physcomitrium</taxon>
    </lineage>
</organism>
<name>A0A2K1IC40_PHYPA</name>
<reference evidence="2" key="3">
    <citation type="submission" date="2020-12" db="UniProtKB">
        <authorList>
            <consortium name="EnsemblPlants"/>
        </authorList>
    </citation>
    <scope>IDENTIFICATION</scope>
</reference>
<dbReference type="EnsemblPlants" id="Pp3c26_6960V3.1">
    <property type="protein sequence ID" value="PAC:32918120.CDS.1"/>
    <property type="gene ID" value="Pp3c26_6960"/>
</dbReference>
<dbReference type="InParanoid" id="A0A2K1IC40"/>
<gene>
    <name evidence="1" type="ORF">PHYPA_030334</name>
</gene>
<dbReference type="EMBL" id="ABEU02000026">
    <property type="protein sequence ID" value="PNR26853.1"/>
    <property type="molecule type" value="Genomic_DNA"/>
</dbReference>
<reference evidence="1 3" key="1">
    <citation type="journal article" date="2008" name="Science">
        <title>The Physcomitrella genome reveals evolutionary insights into the conquest of land by plants.</title>
        <authorList>
            <person name="Rensing S."/>
            <person name="Lang D."/>
            <person name="Zimmer A."/>
            <person name="Terry A."/>
            <person name="Salamov A."/>
            <person name="Shapiro H."/>
            <person name="Nishiyama T."/>
            <person name="Perroud P.-F."/>
            <person name="Lindquist E."/>
            <person name="Kamisugi Y."/>
            <person name="Tanahashi T."/>
            <person name="Sakakibara K."/>
            <person name="Fujita T."/>
            <person name="Oishi K."/>
            <person name="Shin-I T."/>
            <person name="Kuroki Y."/>
            <person name="Toyoda A."/>
            <person name="Suzuki Y."/>
            <person name="Hashimoto A."/>
            <person name="Yamaguchi K."/>
            <person name="Sugano A."/>
            <person name="Kohara Y."/>
            <person name="Fujiyama A."/>
            <person name="Anterola A."/>
            <person name="Aoki S."/>
            <person name="Ashton N."/>
            <person name="Barbazuk W.B."/>
            <person name="Barker E."/>
            <person name="Bennetzen J."/>
            <person name="Bezanilla M."/>
            <person name="Blankenship R."/>
            <person name="Cho S.H."/>
            <person name="Dutcher S."/>
            <person name="Estelle M."/>
            <person name="Fawcett J.A."/>
            <person name="Gundlach H."/>
            <person name="Hanada K."/>
            <person name="Heyl A."/>
            <person name="Hicks K.A."/>
            <person name="Hugh J."/>
            <person name="Lohr M."/>
            <person name="Mayer K."/>
            <person name="Melkozernov A."/>
            <person name="Murata T."/>
            <person name="Nelson D."/>
            <person name="Pils B."/>
            <person name="Prigge M."/>
            <person name="Reiss B."/>
            <person name="Renner T."/>
            <person name="Rombauts S."/>
            <person name="Rushton P."/>
            <person name="Sanderfoot A."/>
            <person name="Schween G."/>
            <person name="Shiu S.-H."/>
            <person name="Stueber K."/>
            <person name="Theodoulou F.L."/>
            <person name="Tu H."/>
            <person name="Van de Peer Y."/>
            <person name="Verrier P.J."/>
            <person name="Waters E."/>
            <person name="Wood A."/>
            <person name="Yang L."/>
            <person name="Cove D."/>
            <person name="Cuming A."/>
            <person name="Hasebe M."/>
            <person name="Lucas S."/>
            <person name="Mishler D.B."/>
            <person name="Reski R."/>
            <person name="Grigoriev I."/>
            <person name="Quatrano R.S."/>
            <person name="Boore J.L."/>
        </authorList>
    </citation>
    <scope>NUCLEOTIDE SEQUENCE [LARGE SCALE GENOMIC DNA]</scope>
    <source>
        <strain evidence="2 3">cv. Gransden 2004</strain>
    </source>
</reference>
<dbReference type="AlphaFoldDB" id="A0A2K1IC40"/>
<keyword evidence="3" id="KW-1185">Reference proteome</keyword>
<protein>
    <submittedName>
        <fullName evidence="1 2">Uncharacterized protein</fullName>
    </submittedName>
</protein>
<proteinExistence type="predicted"/>